<keyword evidence="1" id="KW-0472">Membrane</keyword>
<gene>
    <name evidence="2" type="ORF">GCM10008025_00090</name>
</gene>
<dbReference type="AlphaFoldDB" id="A0A916RKR7"/>
<dbReference type="Proteomes" id="UP000613512">
    <property type="component" value="Unassembled WGS sequence"/>
</dbReference>
<sequence length="114" mass="12526">MIGNIGGIAGIVISILMIILLLIGLWSSKLHSFIGGVFFFLLLIIHEVYSFISPLLIRNYIDTLSIANKEPLFGMTIGELVLTLSLIPKLIVLAAFICLIFGLKKLWNVKSVSP</sequence>
<evidence type="ECO:0000313" key="2">
    <source>
        <dbReference type="EMBL" id="GGA60038.1"/>
    </source>
</evidence>
<organism evidence="2 3">
    <name type="scientific">Ornithinibacillus halotolerans</name>
    <dbReference type="NCBI Taxonomy" id="1274357"/>
    <lineage>
        <taxon>Bacteria</taxon>
        <taxon>Bacillati</taxon>
        <taxon>Bacillota</taxon>
        <taxon>Bacilli</taxon>
        <taxon>Bacillales</taxon>
        <taxon>Bacillaceae</taxon>
        <taxon>Ornithinibacillus</taxon>
    </lineage>
</organism>
<comment type="caution">
    <text evidence="2">The sequence shown here is derived from an EMBL/GenBank/DDBJ whole genome shotgun (WGS) entry which is preliminary data.</text>
</comment>
<evidence type="ECO:0000256" key="1">
    <source>
        <dbReference type="SAM" id="Phobius"/>
    </source>
</evidence>
<protein>
    <submittedName>
        <fullName evidence="2">Uncharacterized protein</fullName>
    </submittedName>
</protein>
<keyword evidence="3" id="KW-1185">Reference proteome</keyword>
<name>A0A916RKR7_9BACI</name>
<dbReference type="EMBL" id="BMEY01000001">
    <property type="protein sequence ID" value="GGA60038.1"/>
    <property type="molecule type" value="Genomic_DNA"/>
</dbReference>
<evidence type="ECO:0000313" key="3">
    <source>
        <dbReference type="Proteomes" id="UP000613512"/>
    </source>
</evidence>
<keyword evidence="1" id="KW-1133">Transmembrane helix</keyword>
<reference evidence="2" key="1">
    <citation type="journal article" date="2014" name="Int. J. Syst. Evol. Microbiol.">
        <title>Complete genome sequence of Corynebacterium casei LMG S-19264T (=DSM 44701T), isolated from a smear-ripened cheese.</title>
        <authorList>
            <consortium name="US DOE Joint Genome Institute (JGI-PGF)"/>
            <person name="Walter F."/>
            <person name="Albersmeier A."/>
            <person name="Kalinowski J."/>
            <person name="Ruckert C."/>
        </authorList>
    </citation>
    <scope>NUCLEOTIDE SEQUENCE</scope>
    <source>
        <strain evidence="2">CGMCC 1.12408</strain>
    </source>
</reference>
<proteinExistence type="predicted"/>
<accession>A0A916RKR7</accession>
<feature type="transmembrane region" description="Helical" evidence="1">
    <location>
        <begin position="33"/>
        <end position="57"/>
    </location>
</feature>
<feature type="transmembrane region" description="Helical" evidence="1">
    <location>
        <begin position="6"/>
        <end position="26"/>
    </location>
</feature>
<feature type="transmembrane region" description="Helical" evidence="1">
    <location>
        <begin position="77"/>
        <end position="103"/>
    </location>
</feature>
<dbReference type="RefSeq" id="WP_188382637.1">
    <property type="nucleotide sequence ID" value="NZ_BMEY01000001.1"/>
</dbReference>
<keyword evidence="1" id="KW-0812">Transmembrane</keyword>
<reference evidence="2" key="2">
    <citation type="submission" date="2020-09" db="EMBL/GenBank/DDBJ databases">
        <authorList>
            <person name="Sun Q."/>
            <person name="Zhou Y."/>
        </authorList>
    </citation>
    <scope>NUCLEOTIDE SEQUENCE</scope>
    <source>
        <strain evidence="2">CGMCC 1.12408</strain>
    </source>
</reference>